<feature type="region of interest" description="Disordered" evidence="1">
    <location>
        <begin position="131"/>
        <end position="159"/>
    </location>
</feature>
<organism evidence="2 3">
    <name type="scientific">Obba rivulosa</name>
    <dbReference type="NCBI Taxonomy" id="1052685"/>
    <lineage>
        <taxon>Eukaryota</taxon>
        <taxon>Fungi</taxon>
        <taxon>Dikarya</taxon>
        <taxon>Basidiomycota</taxon>
        <taxon>Agaricomycotina</taxon>
        <taxon>Agaricomycetes</taxon>
        <taxon>Polyporales</taxon>
        <taxon>Gelatoporiaceae</taxon>
        <taxon>Obba</taxon>
    </lineage>
</organism>
<dbReference type="EMBL" id="KV722468">
    <property type="protein sequence ID" value="OCH87930.1"/>
    <property type="molecule type" value="Genomic_DNA"/>
</dbReference>
<proteinExistence type="predicted"/>
<evidence type="ECO:0000256" key="1">
    <source>
        <dbReference type="SAM" id="MobiDB-lite"/>
    </source>
</evidence>
<feature type="compositionally biased region" description="Basic and acidic residues" evidence="1">
    <location>
        <begin position="66"/>
        <end position="88"/>
    </location>
</feature>
<evidence type="ECO:0000313" key="2">
    <source>
        <dbReference type="EMBL" id="OCH87930.1"/>
    </source>
</evidence>
<keyword evidence="3" id="KW-1185">Reference proteome</keyword>
<name>A0A8E2AYS5_9APHY</name>
<feature type="compositionally biased region" description="Basic residues" evidence="1">
    <location>
        <begin position="132"/>
        <end position="142"/>
    </location>
</feature>
<feature type="region of interest" description="Disordered" evidence="1">
    <location>
        <begin position="47"/>
        <end position="88"/>
    </location>
</feature>
<protein>
    <submittedName>
        <fullName evidence="2">Uncharacterized protein</fullName>
    </submittedName>
</protein>
<gene>
    <name evidence="2" type="ORF">OBBRIDRAFT_120112</name>
</gene>
<dbReference type="Proteomes" id="UP000250043">
    <property type="component" value="Unassembled WGS sequence"/>
</dbReference>
<accession>A0A8E2AYS5</accession>
<feature type="compositionally biased region" description="Basic and acidic residues" evidence="1">
    <location>
        <begin position="143"/>
        <end position="159"/>
    </location>
</feature>
<reference evidence="2 3" key="1">
    <citation type="submission" date="2016-07" db="EMBL/GenBank/DDBJ databases">
        <title>Draft genome of the white-rot fungus Obba rivulosa 3A-2.</title>
        <authorList>
            <consortium name="DOE Joint Genome Institute"/>
            <person name="Miettinen O."/>
            <person name="Riley R."/>
            <person name="Acob R."/>
            <person name="Barry K."/>
            <person name="Cullen D."/>
            <person name="De Vries R."/>
            <person name="Hainaut M."/>
            <person name="Hatakka A."/>
            <person name="Henrissat B."/>
            <person name="Hilden K."/>
            <person name="Kuo R."/>
            <person name="Labutti K."/>
            <person name="Lipzen A."/>
            <person name="Makela M.R."/>
            <person name="Sandor L."/>
            <person name="Spatafora J.W."/>
            <person name="Grigoriev I.V."/>
            <person name="Hibbett D.S."/>
        </authorList>
    </citation>
    <scope>NUCLEOTIDE SEQUENCE [LARGE SCALE GENOMIC DNA]</scope>
    <source>
        <strain evidence="2 3">3A-2</strain>
    </source>
</reference>
<evidence type="ECO:0000313" key="3">
    <source>
        <dbReference type="Proteomes" id="UP000250043"/>
    </source>
</evidence>
<sequence length="159" mass="18144">MSGVRRLDHKRKLKCLSVGTREGRQERRSECIRTLKRLRRPPAAIVSRSFPGLPRAPRGAPSTSQKEARRLEIGRRKPEQSVEQRADVLAEDSERRLRDVAGRTSMRGATHVHMGHICFRLHAVVVFCHSRGSSRAKRRTRSRQADSCKMVREDRGGIT</sequence>
<dbReference type="AlphaFoldDB" id="A0A8E2AYS5"/>